<evidence type="ECO:0000256" key="2">
    <source>
        <dbReference type="SAM" id="MobiDB-lite"/>
    </source>
</evidence>
<dbReference type="AlphaFoldDB" id="A0A6J0L514"/>
<dbReference type="Pfam" id="PF14571">
    <property type="entry name" value="Di19_C"/>
    <property type="match status" value="1"/>
</dbReference>
<sequence length="229" mass="25804">MESNSLINYPSRSDLCLEEDAKAEFICPFCADEFDMVGLCCHIDEDHPVEAKNGVCPVCSKKVGLDIVGHITTQHANVFKISFFVFCFVLLLFRTITARVFWLVLLDVLRVNVQQRRRRLRRGGGYSSNYLTLRKELREGNIQSHGVGGSSTFIPSSNIDSSDPLLSSFMFRPPPPPPANKLVTEGDSVSPKDTPQRLSLSNEEDQDKARKSEFVRDLVWSTCMLEDKL</sequence>
<feature type="domain" description="Di19 C-terminal" evidence="5">
    <location>
        <begin position="132"/>
        <end position="222"/>
    </location>
</feature>
<dbReference type="PANTHER" id="PTHR31875:SF27">
    <property type="entry name" value="PROTEIN DEHYDRATION-INDUCED 19 HOMOLOG 7"/>
    <property type="match status" value="1"/>
</dbReference>
<reference evidence="6" key="1">
    <citation type="journal article" date="2019" name="Database">
        <title>The radish genome database (RadishGD): an integrated information resource for radish genomics.</title>
        <authorList>
            <person name="Yu H.J."/>
            <person name="Baek S."/>
            <person name="Lee Y.J."/>
            <person name="Cho A."/>
            <person name="Mun J.H."/>
        </authorList>
    </citation>
    <scope>NUCLEOTIDE SEQUENCE [LARGE SCALE GENOMIC DNA]</scope>
    <source>
        <strain evidence="6">cv. WK10039</strain>
    </source>
</reference>
<proteinExistence type="inferred from homology"/>
<accession>A0A6J0L514</accession>
<evidence type="ECO:0000259" key="5">
    <source>
        <dbReference type="Pfam" id="PF14571"/>
    </source>
</evidence>
<evidence type="ECO:0000256" key="3">
    <source>
        <dbReference type="SAM" id="Phobius"/>
    </source>
</evidence>
<reference evidence="7" key="2">
    <citation type="submission" date="2025-08" db="UniProtKB">
        <authorList>
            <consortium name="RefSeq"/>
        </authorList>
    </citation>
    <scope>IDENTIFICATION</scope>
    <source>
        <tissue evidence="7">Leaf</tissue>
    </source>
</reference>
<feature type="region of interest" description="Disordered" evidence="2">
    <location>
        <begin position="177"/>
        <end position="211"/>
    </location>
</feature>
<evidence type="ECO:0000256" key="1">
    <source>
        <dbReference type="ARBA" id="ARBA00007109"/>
    </source>
</evidence>
<feature type="transmembrane region" description="Helical" evidence="3">
    <location>
        <begin position="83"/>
        <end position="109"/>
    </location>
</feature>
<name>A0A6J0L514_RAPSA</name>
<protein>
    <submittedName>
        <fullName evidence="7">LOW QUALITY PROTEIN: protein DEHYDRATION-INDUCED 19 homolog 7-like</fullName>
    </submittedName>
</protein>
<dbReference type="InterPro" id="IPR008598">
    <property type="entry name" value="Di19_Zn-bd"/>
</dbReference>
<dbReference type="GeneID" id="108825720"/>
<dbReference type="InterPro" id="IPR027935">
    <property type="entry name" value="Di19_C"/>
</dbReference>
<evidence type="ECO:0000313" key="6">
    <source>
        <dbReference type="Proteomes" id="UP000504610"/>
    </source>
</evidence>
<feature type="domain" description="Di19 zinc-binding" evidence="4">
    <location>
        <begin position="24"/>
        <end position="76"/>
    </location>
</feature>
<keyword evidence="3" id="KW-1133">Transmembrane helix</keyword>
<dbReference type="OrthoDB" id="6270329at2759"/>
<organism evidence="6 7">
    <name type="scientific">Raphanus sativus</name>
    <name type="common">Radish</name>
    <name type="synonym">Raphanus raphanistrum var. sativus</name>
    <dbReference type="NCBI Taxonomy" id="3726"/>
    <lineage>
        <taxon>Eukaryota</taxon>
        <taxon>Viridiplantae</taxon>
        <taxon>Streptophyta</taxon>
        <taxon>Embryophyta</taxon>
        <taxon>Tracheophyta</taxon>
        <taxon>Spermatophyta</taxon>
        <taxon>Magnoliopsida</taxon>
        <taxon>eudicotyledons</taxon>
        <taxon>Gunneridae</taxon>
        <taxon>Pentapetalae</taxon>
        <taxon>rosids</taxon>
        <taxon>malvids</taxon>
        <taxon>Brassicales</taxon>
        <taxon>Brassicaceae</taxon>
        <taxon>Brassiceae</taxon>
        <taxon>Raphanus</taxon>
    </lineage>
</organism>
<evidence type="ECO:0000259" key="4">
    <source>
        <dbReference type="Pfam" id="PF05605"/>
    </source>
</evidence>
<dbReference type="Pfam" id="PF05605">
    <property type="entry name" value="zf-Di19"/>
    <property type="match status" value="1"/>
</dbReference>
<dbReference type="Proteomes" id="UP000504610">
    <property type="component" value="Chromosome 9"/>
</dbReference>
<evidence type="ECO:0000313" key="7">
    <source>
        <dbReference type="RefSeq" id="XP_018454569.2"/>
    </source>
</evidence>
<dbReference type="KEGG" id="rsz:108825720"/>
<dbReference type="PANTHER" id="PTHR31875">
    <property type="entry name" value="PROTEIN DEHYDRATION-INDUCED 19"/>
    <property type="match status" value="1"/>
</dbReference>
<gene>
    <name evidence="7" type="primary">LOC108825720</name>
</gene>
<comment type="similarity">
    <text evidence="1">Belongs to the Di19 family.</text>
</comment>
<keyword evidence="6" id="KW-1185">Reference proteome</keyword>
<dbReference type="RefSeq" id="XP_018454569.2">
    <property type="nucleotide sequence ID" value="XM_018599067.2"/>
</dbReference>
<dbReference type="InterPro" id="IPR033347">
    <property type="entry name" value="Di19"/>
</dbReference>
<feature type="compositionally biased region" description="Polar residues" evidence="2">
    <location>
        <begin position="191"/>
        <end position="201"/>
    </location>
</feature>
<keyword evidence="3" id="KW-0812">Transmembrane</keyword>
<keyword evidence="3" id="KW-0472">Membrane</keyword>